<evidence type="ECO:0000313" key="3">
    <source>
        <dbReference type="Proteomes" id="UP000530564"/>
    </source>
</evidence>
<keyword evidence="3" id="KW-1185">Reference proteome</keyword>
<accession>A0A840A4X8</accession>
<dbReference type="InterPro" id="IPR053521">
    <property type="entry name" value="McjB-like"/>
</dbReference>
<comment type="caution">
    <text evidence="2">The sequence shown here is derived from an EMBL/GenBank/DDBJ whole genome shotgun (WGS) entry which is preliminary data.</text>
</comment>
<dbReference type="NCBIfam" id="NF033537">
    <property type="entry name" value="lasso_biosyn_B2"/>
    <property type="match status" value="1"/>
</dbReference>
<organism evidence="2 3">
    <name type="scientific">Phenylobacterium haematophilum</name>
    <dbReference type="NCBI Taxonomy" id="98513"/>
    <lineage>
        <taxon>Bacteria</taxon>
        <taxon>Pseudomonadati</taxon>
        <taxon>Pseudomonadota</taxon>
        <taxon>Alphaproteobacteria</taxon>
        <taxon>Caulobacterales</taxon>
        <taxon>Caulobacteraceae</taxon>
        <taxon>Phenylobacterium</taxon>
    </lineage>
</organism>
<dbReference type="EMBL" id="JACIDK010000010">
    <property type="protein sequence ID" value="MBB3893418.1"/>
    <property type="molecule type" value="Genomic_DNA"/>
</dbReference>
<feature type="domain" description="Microcin J25-processing protein McjB C-terminal" evidence="1">
    <location>
        <begin position="118"/>
        <end position="209"/>
    </location>
</feature>
<protein>
    <recommendedName>
        <fullName evidence="1">Microcin J25-processing protein McjB C-terminal domain-containing protein</fullName>
    </recommendedName>
</protein>
<dbReference type="Pfam" id="PF13471">
    <property type="entry name" value="Transglut_core3"/>
    <property type="match status" value="1"/>
</dbReference>
<name>A0A840A4X8_9CAUL</name>
<sequence length="213" mass="23171">MTHRLSPHVHAACCGEDLVLLNLRQGSYACLPGCAPYIALSAGTTALRVGAQDLAQALVEAGAIETGPAQLRFVAPPAARDLAARRPGRRARPLTMALAWSELARSYWRVPFGEMIARSQRKANGACGDEALVGRLAHDFARMLPWVPAQGVCLYRSCFLLAFLRRHGVSASWVFGVQTYTFEAHCWLQAGDLVLDDHLEHVAGFEPILALEP</sequence>
<dbReference type="RefSeq" id="WP_183776925.1">
    <property type="nucleotide sequence ID" value="NZ_JACIDK010000010.1"/>
</dbReference>
<reference evidence="2 3" key="1">
    <citation type="submission" date="2020-08" db="EMBL/GenBank/DDBJ databases">
        <title>Genomic Encyclopedia of Type Strains, Phase IV (KMG-IV): sequencing the most valuable type-strain genomes for metagenomic binning, comparative biology and taxonomic classification.</title>
        <authorList>
            <person name="Goeker M."/>
        </authorList>
    </citation>
    <scope>NUCLEOTIDE SEQUENCE [LARGE SCALE GENOMIC DNA]</scope>
    <source>
        <strain evidence="2 3">DSM 21793</strain>
    </source>
</reference>
<dbReference type="InterPro" id="IPR032708">
    <property type="entry name" value="McjB_C"/>
</dbReference>
<evidence type="ECO:0000259" key="1">
    <source>
        <dbReference type="Pfam" id="PF13471"/>
    </source>
</evidence>
<evidence type="ECO:0000313" key="2">
    <source>
        <dbReference type="EMBL" id="MBB3893418.1"/>
    </source>
</evidence>
<proteinExistence type="predicted"/>
<dbReference type="Proteomes" id="UP000530564">
    <property type="component" value="Unassembled WGS sequence"/>
</dbReference>
<dbReference type="AlphaFoldDB" id="A0A840A4X8"/>
<gene>
    <name evidence="2" type="ORF">GGQ61_004162</name>
</gene>